<keyword evidence="3 6" id="KW-0812">Transmembrane</keyword>
<comment type="subcellular location">
    <subcellularLocation>
        <location evidence="1">Membrane</location>
        <topology evidence="1">Multi-pass membrane protein</topology>
    </subcellularLocation>
</comment>
<dbReference type="Proteomes" id="UP000799750">
    <property type="component" value="Unassembled WGS sequence"/>
</dbReference>
<keyword evidence="5 6" id="KW-0472">Membrane</keyword>
<dbReference type="OrthoDB" id="10030083at2759"/>
<dbReference type="InterPro" id="IPR000326">
    <property type="entry name" value="PAP2/HPO"/>
</dbReference>
<feature type="transmembrane region" description="Helical" evidence="6">
    <location>
        <begin position="204"/>
        <end position="223"/>
    </location>
</feature>
<dbReference type="PANTHER" id="PTHR10165">
    <property type="entry name" value="LIPID PHOSPHATE PHOSPHATASE"/>
    <property type="match status" value="1"/>
</dbReference>
<dbReference type="GO" id="GO:0016020">
    <property type="term" value="C:membrane"/>
    <property type="evidence" value="ECO:0007669"/>
    <property type="project" value="UniProtKB-SubCell"/>
</dbReference>
<name>A0A6A6QZW8_9PEZI</name>
<dbReference type="AlphaFoldDB" id="A0A6A6QZW8"/>
<protein>
    <submittedName>
        <fullName evidence="8">PAP2-domain-containing protein</fullName>
    </submittedName>
</protein>
<feature type="transmembrane region" description="Helical" evidence="6">
    <location>
        <begin position="92"/>
        <end position="118"/>
    </location>
</feature>
<evidence type="ECO:0000256" key="3">
    <source>
        <dbReference type="ARBA" id="ARBA00022692"/>
    </source>
</evidence>
<reference evidence="8" key="1">
    <citation type="journal article" date="2020" name="Stud. Mycol.">
        <title>101 Dothideomycetes genomes: a test case for predicting lifestyles and emergence of pathogens.</title>
        <authorList>
            <person name="Haridas S."/>
            <person name="Albert R."/>
            <person name="Binder M."/>
            <person name="Bloem J."/>
            <person name="Labutti K."/>
            <person name="Salamov A."/>
            <person name="Andreopoulos B."/>
            <person name="Baker S."/>
            <person name="Barry K."/>
            <person name="Bills G."/>
            <person name="Bluhm B."/>
            <person name="Cannon C."/>
            <person name="Castanera R."/>
            <person name="Culley D."/>
            <person name="Daum C."/>
            <person name="Ezra D."/>
            <person name="Gonzalez J."/>
            <person name="Henrissat B."/>
            <person name="Kuo A."/>
            <person name="Liang C."/>
            <person name="Lipzen A."/>
            <person name="Lutzoni F."/>
            <person name="Magnuson J."/>
            <person name="Mondo S."/>
            <person name="Nolan M."/>
            <person name="Ohm R."/>
            <person name="Pangilinan J."/>
            <person name="Park H.-J."/>
            <person name="Ramirez L."/>
            <person name="Alfaro M."/>
            <person name="Sun H."/>
            <person name="Tritt A."/>
            <person name="Yoshinaga Y."/>
            <person name="Zwiers L.-H."/>
            <person name="Turgeon B."/>
            <person name="Goodwin S."/>
            <person name="Spatafora J."/>
            <person name="Crous P."/>
            <person name="Grigoriev I."/>
        </authorList>
    </citation>
    <scope>NUCLEOTIDE SEQUENCE</scope>
    <source>
        <strain evidence="8">CBS 269.34</strain>
    </source>
</reference>
<feature type="transmembrane region" description="Helical" evidence="6">
    <location>
        <begin position="130"/>
        <end position="149"/>
    </location>
</feature>
<dbReference type="SMART" id="SM00014">
    <property type="entry name" value="acidPPc"/>
    <property type="match status" value="1"/>
</dbReference>
<evidence type="ECO:0000256" key="2">
    <source>
        <dbReference type="ARBA" id="ARBA00008816"/>
    </source>
</evidence>
<dbReference type="InterPro" id="IPR036938">
    <property type="entry name" value="PAP2/HPO_sf"/>
</dbReference>
<evidence type="ECO:0000313" key="8">
    <source>
        <dbReference type="EMBL" id="KAF2497270.1"/>
    </source>
</evidence>
<evidence type="ECO:0000256" key="5">
    <source>
        <dbReference type="ARBA" id="ARBA00023136"/>
    </source>
</evidence>
<gene>
    <name evidence="8" type="ORF">BU16DRAFT_355126</name>
</gene>
<comment type="similarity">
    <text evidence="2">Belongs to the PA-phosphatase related phosphoesterase family.</text>
</comment>
<keyword evidence="4 6" id="KW-1133">Transmembrane helix</keyword>
<evidence type="ECO:0000259" key="7">
    <source>
        <dbReference type="SMART" id="SM00014"/>
    </source>
</evidence>
<keyword evidence="9" id="KW-1185">Reference proteome</keyword>
<evidence type="ECO:0000256" key="1">
    <source>
        <dbReference type="ARBA" id="ARBA00004141"/>
    </source>
</evidence>
<evidence type="ECO:0000313" key="9">
    <source>
        <dbReference type="Proteomes" id="UP000799750"/>
    </source>
</evidence>
<dbReference type="GO" id="GO:0046839">
    <property type="term" value="P:phospholipid dephosphorylation"/>
    <property type="evidence" value="ECO:0007669"/>
    <property type="project" value="TreeGrafter"/>
</dbReference>
<feature type="domain" description="Phosphatidic acid phosphatase type 2/haloperoxidase" evidence="7">
    <location>
        <begin position="128"/>
        <end position="275"/>
    </location>
</feature>
<evidence type="ECO:0000256" key="4">
    <source>
        <dbReference type="ARBA" id="ARBA00022989"/>
    </source>
</evidence>
<dbReference type="SUPFAM" id="SSF48317">
    <property type="entry name" value="Acid phosphatase/Vanadium-dependent haloperoxidase"/>
    <property type="match status" value="1"/>
</dbReference>
<sequence length="316" mass="34554">MSDSTLATVNNRADVEAGKPESGFFPDWPGFRHFFRNSPLHAAIEMWTVWLVGAVSLYLFLQPPAFLRPPLFQVYPDGTVPGDITVPYTPEIISTIASAGIATGVPLLVIVLVEFTWIRSFRSLMAAIRGLQMALLYTTFATVVIKTTFGSLRPHFVDVCAPLPPLSGTGFDKDWYNATVCTGNDASRIRDAQQSFPSGHASSAFAAATYLILWLNAVLKVYGPYQTPEWKFLALLGPLLGATLIALSKVADSYHHASDVVAGAAIGTIIALVAYRGAHASIFDWRYNHMPLSPSKPFDYETDYVDVRDLRFGTSA</sequence>
<dbReference type="GO" id="GO:0006644">
    <property type="term" value="P:phospholipid metabolic process"/>
    <property type="evidence" value="ECO:0007669"/>
    <property type="project" value="InterPro"/>
</dbReference>
<dbReference type="EMBL" id="MU004187">
    <property type="protein sequence ID" value="KAF2497270.1"/>
    <property type="molecule type" value="Genomic_DNA"/>
</dbReference>
<proteinExistence type="inferred from homology"/>
<feature type="transmembrane region" description="Helical" evidence="6">
    <location>
        <begin position="260"/>
        <end position="278"/>
    </location>
</feature>
<organism evidence="8 9">
    <name type="scientific">Lophium mytilinum</name>
    <dbReference type="NCBI Taxonomy" id="390894"/>
    <lineage>
        <taxon>Eukaryota</taxon>
        <taxon>Fungi</taxon>
        <taxon>Dikarya</taxon>
        <taxon>Ascomycota</taxon>
        <taxon>Pezizomycotina</taxon>
        <taxon>Dothideomycetes</taxon>
        <taxon>Pleosporomycetidae</taxon>
        <taxon>Mytilinidiales</taxon>
        <taxon>Mytilinidiaceae</taxon>
        <taxon>Lophium</taxon>
    </lineage>
</organism>
<dbReference type="Gene3D" id="1.20.144.10">
    <property type="entry name" value="Phosphatidic acid phosphatase type 2/haloperoxidase"/>
    <property type="match status" value="1"/>
</dbReference>
<dbReference type="InterPro" id="IPR043216">
    <property type="entry name" value="PAP-like"/>
</dbReference>
<accession>A0A6A6QZW8</accession>
<feature type="transmembrane region" description="Helical" evidence="6">
    <location>
        <begin position="230"/>
        <end position="248"/>
    </location>
</feature>
<dbReference type="Pfam" id="PF01569">
    <property type="entry name" value="PAP2"/>
    <property type="match status" value="1"/>
</dbReference>
<feature type="transmembrane region" description="Helical" evidence="6">
    <location>
        <begin position="42"/>
        <end position="61"/>
    </location>
</feature>
<dbReference type="PANTHER" id="PTHR10165:SF84">
    <property type="entry name" value="PHOSPHATIDIC ACID PHOSPHATASE BETA"/>
    <property type="match status" value="1"/>
</dbReference>
<dbReference type="GO" id="GO:0008195">
    <property type="term" value="F:phosphatidate phosphatase activity"/>
    <property type="evidence" value="ECO:0007669"/>
    <property type="project" value="TreeGrafter"/>
</dbReference>
<evidence type="ECO:0000256" key="6">
    <source>
        <dbReference type="SAM" id="Phobius"/>
    </source>
</evidence>